<dbReference type="EnsemblMetazoa" id="AMIN000206-RA">
    <property type="protein sequence ID" value="AMIN000206-PA"/>
    <property type="gene ID" value="AMIN000206"/>
</dbReference>
<proteinExistence type="predicted"/>
<sequence length="113" mass="12316">METEVPSTDSDNNNANANRLLATLAFGARRPGPGATDKLLAFNLGSVQYAYRNENPYGETVAEYEWLASKCIYVVTQHRGKDIPLRSDCYTTVGQGVEDSLTVVYLFVSGGCT</sequence>
<dbReference type="VEuPathDB" id="VectorBase:AMIN000206"/>
<organism evidence="1 2">
    <name type="scientific">Anopheles minimus</name>
    <dbReference type="NCBI Taxonomy" id="112268"/>
    <lineage>
        <taxon>Eukaryota</taxon>
        <taxon>Metazoa</taxon>
        <taxon>Ecdysozoa</taxon>
        <taxon>Arthropoda</taxon>
        <taxon>Hexapoda</taxon>
        <taxon>Insecta</taxon>
        <taxon>Pterygota</taxon>
        <taxon>Neoptera</taxon>
        <taxon>Endopterygota</taxon>
        <taxon>Diptera</taxon>
        <taxon>Nematocera</taxon>
        <taxon>Culicoidea</taxon>
        <taxon>Culicidae</taxon>
        <taxon>Anophelinae</taxon>
        <taxon>Anopheles</taxon>
    </lineage>
</organism>
<accession>A0A182VQ77</accession>
<dbReference type="Proteomes" id="UP000075920">
    <property type="component" value="Unassembled WGS sequence"/>
</dbReference>
<reference evidence="1" key="2">
    <citation type="submission" date="2020-05" db="UniProtKB">
        <authorList>
            <consortium name="EnsemblMetazoa"/>
        </authorList>
    </citation>
    <scope>IDENTIFICATION</scope>
    <source>
        <strain evidence="1">MINIMUS1</strain>
    </source>
</reference>
<keyword evidence="2" id="KW-1185">Reference proteome</keyword>
<evidence type="ECO:0000313" key="1">
    <source>
        <dbReference type="EnsemblMetazoa" id="AMIN000206-PA"/>
    </source>
</evidence>
<reference evidence="2" key="1">
    <citation type="submission" date="2013-03" db="EMBL/GenBank/DDBJ databases">
        <title>The Genome Sequence of Anopheles minimus MINIMUS1.</title>
        <authorList>
            <consortium name="The Broad Institute Genomics Platform"/>
            <person name="Neafsey D.E."/>
            <person name="Walton C."/>
            <person name="Walker B."/>
            <person name="Young S.K."/>
            <person name="Zeng Q."/>
            <person name="Gargeya S."/>
            <person name="Fitzgerald M."/>
            <person name="Haas B."/>
            <person name="Abouelleil A."/>
            <person name="Allen A.W."/>
            <person name="Alvarado L."/>
            <person name="Arachchi H.M."/>
            <person name="Berlin A.M."/>
            <person name="Chapman S.B."/>
            <person name="Gainer-Dewar J."/>
            <person name="Goldberg J."/>
            <person name="Griggs A."/>
            <person name="Gujja S."/>
            <person name="Hansen M."/>
            <person name="Howarth C."/>
            <person name="Imamovic A."/>
            <person name="Ireland A."/>
            <person name="Larimer J."/>
            <person name="McCowan C."/>
            <person name="Murphy C."/>
            <person name="Pearson M."/>
            <person name="Poon T.W."/>
            <person name="Priest M."/>
            <person name="Roberts A."/>
            <person name="Saif S."/>
            <person name="Shea T."/>
            <person name="Sisk P."/>
            <person name="Sykes S."/>
            <person name="Wortman J."/>
            <person name="Nusbaum C."/>
            <person name="Birren B."/>
        </authorList>
    </citation>
    <scope>NUCLEOTIDE SEQUENCE [LARGE SCALE GENOMIC DNA]</scope>
    <source>
        <strain evidence="2">MINIMUS1</strain>
    </source>
</reference>
<name>A0A182VQ77_9DIPT</name>
<dbReference type="AlphaFoldDB" id="A0A182VQ77"/>
<evidence type="ECO:0000313" key="2">
    <source>
        <dbReference type="Proteomes" id="UP000075920"/>
    </source>
</evidence>
<protein>
    <submittedName>
        <fullName evidence="1">Uncharacterized protein</fullName>
    </submittedName>
</protein>